<dbReference type="PANTHER" id="PTHR42756:SF1">
    <property type="entry name" value="TRANSCRIPTIONAL REPRESSOR OF EMRAB OPERON"/>
    <property type="match status" value="1"/>
</dbReference>
<dbReference type="PANTHER" id="PTHR42756">
    <property type="entry name" value="TRANSCRIPTIONAL REGULATOR, MARR"/>
    <property type="match status" value="1"/>
</dbReference>
<evidence type="ECO:0000256" key="3">
    <source>
        <dbReference type="ARBA" id="ARBA00023163"/>
    </source>
</evidence>
<evidence type="ECO:0000256" key="1">
    <source>
        <dbReference type="ARBA" id="ARBA00023015"/>
    </source>
</evidence>
<dbReference type="Pfam" id="PF01047">
    <property type="entry name" value="MarR"/>
    <property type="match status" value="1"/>
</dbReference>
<evidence type="ECO:0000259" key="4">
    <source>
        <dbReference type="PROSITE" id="PS50995"/>
    </source>
</evidence>
<gene>
    <name evidence="5" type="ORF">BK138_19355</name>
</gene>
<dbReference type="GO" id="GO:0003700">
    <property type="term" value="F:DNA-binding transcription factor activity"/>
    <property type="evidence" value="ECO:0007669"/>
    <property type="project" value="InterPro"/>
</dbReference>
<dbReference type="PRINTS" id="PR00598">
    <property type="entry name" value="HTHMARR"/>
</dbReference>
<dbReference type="RefSeq" id="WP_076172081.1">
    <property type="nucleotide sequence ID" value="NZ_MRTP01000005.1"/>
</dbReference>
<keyword evidence="1" id="KW-0805">Transcription regulation</keyword>
<dbReference type="InterPro" id="IPR000835">
    <property type="entry name" value="HTH_MarR-typ"/>
</dbReference>
<evidence type="ECO:0000256" key="2">
    <source>
        <dbReference type="ARBA" id="ARBA00023125"/>
    </source>
</evidence>
<comment type="caution">
    <text evidence="5">The sequence shown here is derived from an EMBL/GenBank/DDBJ whole genome shotgun (WGS) entry which is preliminary data.</text>
</comment>
<dbReference type="SMART" id="SM00347">
    <property type="entry name" value="HTH_MARR"/>
    <property type="match status" value="1"/>
</dbReference>
<accession>A0A1R1EMV7</accession>
<evidence type="ECO:0000313" key="5">
    <source>
        <dbReference type="EMBL" id="OMF53072.1"/>
    </source>
</evidence>
<reference evidence="5 6" key="1">
    <citation type="submission" date="2016-11" db="EMBL/GenBank/DDBJ databases">
        <title>Paenibacillus species isolates.</title>
        <authorList>
            <person name="Beno S.M."/>
        </authorList>
    </citation>
    <scope>NUCLEOTIDE SEQUENCE [LARGE SCALE GENOMIC DNA]</scope>
    <source>
        <strain evidence="5 6">FSL R5-0378</strain>
    </source>
</reference>
<organism evidence="5 6">
    <name type="scientific">Paenibacillus rhizosphaerae</name>
    <dbReference type="NCBI Taxonomy" id="297318"/>
    <lineage>
        <taxon>Bacteria</taxon>
        <taxon>Bacillati</taxon>
        <taxon>Bacillota</taxon>
        <taxon>Bacilli</taxon>
        <taxon>Bacillales</taxon>
        <taxon>Paenibacillaceae</taxon>
        <taxon>Paenibacillus</taxon>
    </lineage>
</organism>
<evidence type="ECO:0000313" key="6">
    <source>
        <dbReference type="Proteomes" id="UP000187172"/>
    </source>
</evidence>
<keyword evidence="3" id="KW-0804">Transcription</keyword>
<dbReference type="SUPFAM" id="SSF46785">
    <property type="entry name" value="Winged helix' DNA-binding domain"/>
    <property type="match status" value="1"/>
</dbReference>
<dbReference type="GO" id="GO:0003677">
    <property type="term" value="F:DNA binding"/>
    <property type="evidence" value="ECO:0007669"/>
    <property type="project" value="UniProtKB-KW"/>
</dbReference>
<dbReference type="InterPro" id="IPR036388">
    <property type="entry name" value="WH-like_DNA-bd_sf"/>
</dbReference>
<sequence length="165" mass="19351">MHKRRDDPAVNKGDYEDLYGQFVSRTSRALNRYMAVHLKDDDITPEQWTVIKRLSEQDGITQKDLAWIADKDQANLTKILDILERKHLVRRSRNEEDRRSFLIYITEEGRQLHRELVGRINRLYREEVLAGIPEAELALFSGILKRINRNIGASGPFVDEYEAEQ</sequence>
<dbReference type="EMBL" id="MRTP01000005">
    <property type="protein sequence ID" value="OMF53072.1"/>
    <property type="molecule type" value="Genomic_DNA"/>
</dbReference>
<dbReference type="STRING" id="297318.BK138_19355"/>
<dbReference type="Gene3D" id="1.10.10.10">
    <property type="entry name" value="Winged helix-like DNA-binding domain superfamily/Winged helix DNA-binding domain"/>
    <property type="match status" value="1"/>
</dbReference>
<dbReference type="Proteomes" id="UP000187172">
    <property type="component" value="Unassembled WGS sequence"/>
</dbReference>
<keyword evidence="2" id="KW-0238">DNA-binding</keyword>
<feature type="domain" description="HTH marR-type" evidence="4">
    <location>
        <begin position="16"/>
        <end position="149"/>
    </location>
</feature>
<name>A0A1R1EMV7_9BACL</name>
<protein>
    <recommendedName>
        <fullName evidence="4">HTH marR-type domain-containing protein</fullName>
    </recommendedName>
</protein>
<dbReference type="InterPro" id="IPR036390">
    <property type="entry name" value="WH_DNA-bd_sf"/>
</dbReference>
<keyword evidence="6" id="KW-1185">Reference proteome</keyword>
<dbReference type="AlphaFoldDB" id="A0A1R1EMV7"/>
<dbReference type="PROSITE" id="PS50995">
    <property type="entry name" value="HTH_MARR_2"/>
    <property type="match status" value="1"/>
</dbReference>
<proteinExistence type="predicted"/>